<dbReference type="Gene3D" id="3.30.530.20">
    <property type="match status" value="1"/>
</dbReference>
<dbReference type="RefSeq" id="WP_203886484.1">
    <property type="nucleotide sequence ID" value="NZ_BAABHH010000022.1"/>
</dbReference>
<comment type="caution">
    <text evidence="1">The sequence shown here is derived from an EMBL/GenBank/DDBJ whole genome shotgun (WGS) entry which is preliminary data.</text>
</comment>
<protein>
    <recommendedName>
        <fullName evidence="3">SRPBCC family protein</fullName>
    </recommendedName>
</protein>
<dbReference type="Pfam" id="PF10604">
    <property type="entry name" value="Polyketide_cyc2"/>
    <property type="match status" value="1"/>
</dbReference>
<dbReference type="Proteomes" id="UP000630097">
    <property type="component" value="Unassembled WGS sequence"/>
</dbReference>
<organism evidence="1 2">
    <name type="scientific">Planotetraspora kaengkrachanensis</name>
    <dbReference type="NCBI Taxonomy" id="575193"/>
    <lineage>
        <taxon>Bacteria</taxon>
        <taxon>Bacillati</taxon>
        <taxon>Actinomycetota</taxon>
        <taxon>Actinomycetes</taxon>
        <taxon>Streptosporangiales</taxon>
        <taxon>Streptosporangiaceae</taxon>
        <taxon>Planotetraspora</taxon>
    </lineage>
</organism>
<dbReference type="EMBL" id="BONV01000036">
    <property type="protein sequence ID" value="GIG83165.1"/>
    <property type="molecule type" value="Genomic_DNA"/>
</dbReference>
<proteinExistence type="predicted"/>
<evidence type="ECO:0000313" key="1">
    <source>
        <dbReference type="EMBL" id="GIG83165.1"/>
    </source>
</evidence>
<keyword evidence="2" id="KW-1185">Reference proteome</keyword>
<evidence type="ECO:0008006" key="3">
    <source>
        <dbReference type="Google" id="ProtNLM"/>
    </source>
</evidence>
<dbReference type="InterPro" id="IPR019587">
    <property type="entry name" value="Polyketide_cyclase/dehydratase"/>
</dbReference>
<sequence>MSEFERSRRMPASAEQVFERACDLDRLDEWLPGDLHVHPEELPAVTVHEDRTGHDARALLREDRDQLRLEWGTRDDDRYAGWLQVAGIDERGSEATVHLSFFGRGHTPPAALVEKSLDESLARLEEQVRGRTA</sequence>
<evidence type="ECO:0000313" key="2">
    <source>
        <dbReference type="Proteomes" id="UP000630097"/>
    </source>
</evidence>
<accession>A0A8J3PY77</accession>
<dbReference type="InterPro" id="IPR023393">
    <property type="entry name" value="START-like_dom_sf"/>
</dbReference>
<dbReference type="AlphaFoldDB" id="A0A8J3PY77"/>
<dbReference type="SUPFAM" id="SSF55961">
    <property type="entry name" value="Bet v1-like"/>
    <property type="match status" value="1"/>
</dbReference>
<name>A0A8J3PY77_9ACTN</name>
<reference evidence="1 2" key="1">
    <citation type="submission" date="2021-01" db="EMBL/GenBank/DDBJ databases">
        <title>Whole genome shotgun sequence of Planotetraspora kaengkrachanensis NBRC 104272.</title>
        <authorList>
            <person name="Komaki H."/>
            <person name="Tamura T."/>
        </authorList>
    </citation>
    <scope>NUCLEOTIDE SEQUENCE [LARGE SCALE GENOMIC DNA]</scope>
    <source>
        <strain evidence="1 2">NBRC 104272</strain>
    </source>
</reference>
<gene>
    <name evidence="1" type="ORF">Pka01_62920</name>
</gene>